<evidence type="ECO:0000313" key="3">
    <source>
        <dbReference type="Proteomes" id="UP001163947"/>
    </source>
</evidence>
<gene>
    <name evidence="2" type="ORF">OCS65_24265</name>
</gene>
<dbReference type="GeneID" id="83623599"/>
<protein>
    <submittedName>
        <fullName evidence="2">Uncharacterized protein</fullName>
    </submittedName>
</protein>
<evidence type="ECO:0000313" key="2">
    <source>
        <dbReference type="EMBL" id="UYF93514.1"/>
    </source>
</evidence>
<dbReference type="AlphaFoldDB" id="A0AA46SD86"/>
<feature type="region of interest" description="Disordered" evidence="1">
    <location>
        <begin position="13"/>
        <end position="36"/>
    </location>
</feature>
<proteinExistence type="predicted"/>
<dbReference type="EMBL" id="CP106982">
    <property type="protein sequence ID" value="UYF93514.1"/>
    <property type="molecule type" value="Genomic_DNA"/>
</dbReference>
<evidence type="ECO:0000256" key="1">
    <source>
        <dbReference type="SAM" id="MobiDB-lite"/>
    </source>
</evidence>
<sequence>MTDLRPRVLLPAHGPIPADTDGALASARRRGQRHVDDPDGAVRYGARRIFVFALMIRGGIPADEVEPYLHARAWLTDAARLLCLTPEALAAELVETMIRGGAVVARNNRLHAAAEHIPVTPGTLQVPFPRKWSASRARAVPDRT</sequence>
<accession>A0AA46SD86</accession>
<dbReference type="Proteomes" id="UP001163947">
    <property type="component" value="Chromosome"/>
</dbReference>
<dbReference type="RefSeq" id="WP_198163317.1">
    <property type="nucleotide sequence ID" value="NZ_CP069306.1"/>
</dbReference>
<reference evidence="2" key="1">
    <citation type="submission" date="2022-09" db="EMBL/GenBank/DDBJ databases">
        <title>The genome sequence of Rhodococcus aetherivorans N1.</title>
        <authorList>
            <person name="Jiang W."/>
        </authorList>
    </citation>
    <scope>NUCLEOTIDE SEQUENCE</scope>
    <source>
        <strain evidence="2">N1</strain>
    </source>
</reference>
<name>A0AA46SD86_9NOCA</name>
<organism evidence="2 3">
    <name type="scientific">Rhodococcus aetherivorans</name>
    <dbReference type="NCBI Taxonomy" id="191292"/>
    <lineage>
        <taxon>Bacteria</taxon>
        <taxon>Bacillati</taxon>
        <taxon>Actinomycetota</taxon>
        <taxon>Actinomycetes</taxon>
        <taxon>Mycobacteriales</taxon>
        <taxon>Nocardiaceae</taxon>
        <taxon>Rhodococcus</taxon>
    </lineage>
</organism>